<evidence type="ECO:0000313" key="10">
    <source>
        <dbReference type="Proteomes" id="UP000198284"/>
    </source>
</evidence>
<sequence length="390" mass="41108">MPVSPTLLQLILLAIAAHIALAGARITTSLYAISLHASELTIGSLVALFALLPAAFAVAAGRWMDRIGFVKPVTLGCVVMMIGCVLPAAFPSLASGYACAVLTGSGFMVTQVAAQHTVGTMSSLQNRSLNYSWLALGYSISGFTGPVTAGFVIDHLGHRASYLVFLGFAAVTLLLIVIGPLRRLQIHRGERSADAVRRGMFDLLREPRMRGIYFVSTLLSAAWDLFTFVLPIHASRLGFSASTIGLILGCFSIATFSVRLAMPWISRRHGEWQVLVAALLLSVLCYAVFPLMRHVATITAVATLLGLAVGASQPNMLALLHHAAPSGRAAEAVGVRVTIGNACQVLLPLIFGGAGASLGLSPVFWTMGALIGAGVPIAWRNAAQQRKDAP</sequence>
<evidence type="ECO:0000256" key="4">
    <source>
        <dbReference type="ARBA" id="ARBA00022692"/>
    </source>
</evidence>
<dbReference type="PROSITE" id="PS50850">
    <property type="entry name" value="MFS"/>
    <property type="match status" value="1"/>
</dbReference>
<dbReference type="Proteomes" id="UP000198284">
    <property type="component" value="Unassembled WGS sequence"/>
</dbReference>
<dbReference type="GO" id="GO:0005886">
    <property type="term" value="C:plasma membrane"/>
    <property type="evidence" value="ECO:0007669"/>
    <property type="project" value="UniProtKB-SubCell"/>
</dbReference>
<feature type="transmembrane region" description="Helical" evidence="7">
    <location>
        <begin position="212"/>
        <end position="233"/>
    </location>
</feature>
<proteinExistence type="predicted"/>
<keyword evidence="3" id="KW-1003">Cell membrane</keyword>
<feature type="transmembrane region" description="Helical" evidence="7">
    <location>
        <begin position="95"/>
        <end position="114"/>
    </location>
</feature>
<feature type="transmembrane region" description="Helical" evidence="7">
    <location>
        <begin position="239"/>
        <end position="260"/>
    </location>
</feature>
<dbReference type="EMBL" id="FZOT01000002">
    <property type="protein sequence ID" value="SNS38129.1"/>
    <property type="molecule type" value="Genomic_DNA"/>
</dbReference>
<dbReference type="RefSeq" id="WP_176442329.1">
    <property type="nucleotide sequence ID" value="NZ_FZOT01000002.1"/>
</dbReference>
<dbReference type="GO" id="GO:0022857">
    <property type="term" value="F:transmembrane transporter activity"/>
    <property type="evidence" value="ECO:0007669"/>
    <property type="project" value="InterPro"/>
</dbReference>
<dbReference type="Pfam" id="PF07690">
    <property type="entry name" value="MFS_1"/>
    <property type="match status" value="1"/>
</dbReference>
<evidence type="ECO:0000256" key="6">
    <source>
        <dbReference type="ARBA" id="ARBA00023136"/>
    </source>
</evidence>
<evidence type="ECO:0000256" key="3">
    <source>
        <dbReference type="ARBA" id="ARBA00022475"/>
    </source>
</evidence>
<dbReference type="Gene3D" id="1.20.1250.20">
    <property type="entry name" value="MFS general substrate transporter like domains"/>
    <property type="match status" value="1"/>
</dbReference>
<feature type="transmembrane region" description="Helical" evidence="7">
    <location>
        <begin position="135"/>
        <end position="153"/>
    </location>
</feature>
<dbReference type="PANTHER" id="PTHR23517">
    <property type="entry name" value="RESISTANCE PROTEIN MDTM, PUTATIVE-RELATED-RELATED"/>
    <property type="match status" value="1"/>
</dbReference>
<feature type="transmembrane region" description="Helical" evidence="7">
    <location>
        <begin position="72"/>
        <end position="89"/>
    </location>
</feature>
<dbReference type="InterPro" id="IPR020846">
    <property type="entry name" value="MFS_dom"/>
</dbReference>
<feature type="transmembrane region" description="Helical" evidence="7">
    <location>
        <begin position="362"/>
        <end position="379"/>
    </location>
</feature>
<feature type="transmembrane region" description="Helical" evidence="7">
    <location>
        <begin position="159"/>
        <end position="181"/>
    </location>
</feature>
<accession>A0A239E0V4</accession>
<feature type="transmembrane region" description="Helical" evidence="7">
    <location>
        <begin position="40"/>
        <end position="60"/>
    </location>
</feature>
<evidence type="ECO:0000313" key="9">
    <source>
        <dbReference type="EMBL" id="SNS38129.1"/>
    </source>
</evidence>
<keyword evidence="10" id="KW-1185">Reference proteome</keyword>
<dbReference type="PANTHER" id="PTHR23517:SF3">
    <property type="entry name" value="INTEGRAL MEMBRANE TRANSPORT PROTEIN"/>
    <property type="match status" value="1"/>
</dbReference>
<keyword evidence="5 7" id="KW-1133">Transmembrane helix</keyword>
<evidence type="ECO:0000256" key="7">
    <source>
        <dbReference type="SAM" id="Phobius"/>
    </source>
</evidence>
<reference evidence="9 10" key="1">
    <citation type="submission" date="2017-06" db="EMBL/GenBank/DDBJ databases">
        <authorList>
            <person name="Kim H.J."/>
            <person name="Triplett B.A."/>
        </authorList>
    </citation>
    <scope>NUCLEOTIDE SEQUENCE [LARGE SCALE GENOMIC DNA]</scope>
    <source>
        <strain evidence="9 10">U15</strain>
    </source>
</reference>
<feature type="transmembrane region" description="Helical" evidence="7">
    <location>
        <begin position="333"/>
        <end position="356"/>
    </location>
</feature>
<evidence type="ECO:0000259" key="8">
    <source>
        <dbReference type="PROSITE" id="PS50850"/>
    </source>
</evidence>
<name>A0A239E0V4_9BURK</name>
<organism evidence="9 10">
    <name type="scientific">Noviherbaspirillum humi</name>
    <dbReference type="NCBI Taxonomy" id="1688639"/>
    <lineage>
        <taxon>Bacteria</taxon>
        <taxon>Pseudomonadati</taxon>
        <taxon>Pseudomonadota</taxon>
        <taxon>Betaproteobacteria</taxon>
        <taxon>Burkholderiales</taxon>
        <taxon>Oxalobacteraceae</taxon>
        <taxon>Noviherbaspirillum</taxon>
    </lineage>
</organism>
<dbReference type="SUPFAM" id="SSF103473">
    <property type="entry name" value="MFS general substrate transporter"/>
    <property type="match status" value="1"/>
</dbReference>
<evidence type="ECO:0000256" key="2">
    <source>
        <dbReference type="ARBA" id="ARBA00022448"/>
    </source>
</evidence>
<gene>
    <name evidence="9" type="ORF">SAMN06265795_102464</name>
</gene>
<feature type="domain" description="Major facilitator superfamily (MFS) profile" evidence="8">
    <location>
        <begin position="1"/>
        <end position="386"/>
    </location>
</feature>
<dbReference type="InterPro" id="IPR011701">
    <property type="entry name" value="MFS"/>
</dbReference>
<protein>
    <submittedName>
        <fullName evidence="9">Predicted arabinose efflux permease, MFS family</fullName>
    </submittedName>
</protein>
<keyword evidence="2" id="KW-0813">Transport</keyword>
<dbReference type="InterPro" id="IPR036259">
    <property type="entry name" value="MFS_trans_sf"/>
</dbReference>
<dbReference type="AlphaFoldDB" id="A0A239E0V4"/>
<comment type="subcellular location">
    <subcellularLocation>
        <location evidence="1">Cell membrane</location>
        <topology evidence="1">Multi-pass membrane protein</topology>
    </subcellularLocation>
</comment>
<feature type="transmembrane region" description="Helical" evidence="7">
    <location>
        <begin position="295"/>
        <end position="312"/>
    </location>
</feature>
<feature type="transmembrane region" description="Helical" evidence="7">
    <location>
        <begin position="272"/>
        <end position="289"/>
    </location>
</feature>
<keyword evidence="4 7" id="KW-0812">Transmembrane</keyword>
<dbReference type="InterPro" id="IPR050171">
    <property type="entry name" value="MFS_Transporters"/>
</dbReference>
<evidence type="ECO:0000256" key="5">
    <source>
        <dbReference type="ARBA" id="ARBA00022989"/>
    </source>
</evidence>
<evidence type="ECO:0000256" key="1">
    <source>
        <dbReference type="ARBA" id="ARBA00004651"/>
    </source>
</evidence>
<keyword evidence="6 7" id="KW-0472">Membrane</keyword>